<dbReference type="OrthoDB" id="2803597at2759"/>
<dbReference type="AlphaFoldDB" id="A0A9P7DYX2"/>
<evidence type="ECO:0000313" key="2">
    <source>
        <dbReference type="Proteomes" id="UP000719766"/>
    </source>
</evidence>
<dbReference type="RefSeq" id="XP_041166873.1">
    <property type="nucleotide sequence ID" value="XM_041305568.1"/>
</dbReference>
<gene>
    <name evidence="1" type="ORF">HD556DRAFT_1436367</name>
</gene>
<comment type="caution">
    <text evidence="1">The sequence shown here is derived from an EMBL/GenBank/DDBJ whole genome shotgun (WGS) entry which is preliminary data.</text>
</comment>
<dbReference type="GeneID" id="64599332"/>
<accession>A0A9P7DYX2</accession>
<proteinExistence type="predicted"/>
<evidence type="ECO:0000313" key="1">
    <source>
        <dbReference type="EMBL" id="KAG1806402.1"/>
    </source>
</evidence>
<organism evidence="1 2">
    <name type="scientific">Suillus plorans</name>
    <dbReference type="NCBI Taxonomy" id="116603"/>
    <lineage>
        <taxon>Eukaryota</taxon>
        <taxon>Fungi</taxon>
        <taxon>Dikarya</taxon>
        <taxon>Basidiomycota</taxon>
        <taxon>Agaricomycotina</taxon>
        <taxon>Agaricomycetes</taxon>
        <taxon>Agaricomycetidae</taxon>
        <taxon>Boletales</taxon>
        <taxon>Suillineae</taxon>
        <taxon>Suillaceae</taxon>
        <taxon>Suillus</taxon>
    </lineage>
</organism>
<protein>
    <submittedName>
        <fullName evidence="1">Uncharacterized protein</fullName>
    </submittedName>
</protein>
<dbReference type="EMBL" id="JABBWE010000002">
    <property type="protein sequence ID" value="KAG1806402.1"/>
    <property type="molecule type" value="Genomic_DNA"/>
</dbReference>
<keyword evidence="2" id="KW-1185">Reference proteome</keyword>
<name>A0A9P7DYX2_9AGAM</name>
<dbReference type="Proteomes" id="UP000719766">
    <property type="component" value="Unassembled WGS sequence"/>
</dbReference>
<sequence length="162" mass="17918">MGPQEYKLCEALEDWRDEKTVEIYGCSHLIDLGPTVVMGDSVLDRIVDCAHFEKIKIIEDLRKETHWSVNDNLAREVITIIHRIIPISLYTTTPLQQHPLSNTVSAPNNGLAQHPALNPSAGIKRVLRCSACGQAGHNKCGRVCPMHPSWISSAAGKENNNS</sequence>
<reference evidence="1" key="1">
    <citation type="journal article" date="2020" name="New Phytol.">
        <title>Comparative genomics reveals dynamic genome evolution in host specialist ectomycorrhizal fungi.</title>
        <authorList>
            <person name="Lofgren L.A."/>
            <person name="Nguyen N.H."/>
            <person name="Vilgalys R."/>
            <person name="Ruytinx J."/>
            <person name="Liao H.L."/>
            <person name="Branco S."/>
            <person name="Kuo A."/>
            <person name="LaButti K."/>
            <person name="Lipzen A."/>
            <person name="Andreopoulos W."/>
            <person name="Pangilinan J."/>
            <person name="Riley R."/>
            <person name="Hundley H."/>
            <person name="Na H."/>
            <person name="Barry K."/>
            <person name="Grigoriev I.V."/>
            <person name="Stajich J.E."/>
            <person name="Kennedy P.G."/>
        </authorList>
    </citation>
    <scope>NUCLEOTIDE SEQUENCE</scope>
    <source>
        <strain evidence="1">S12</strain>
    </source>
</reference>